<dbReference type="PRINTS" id="PR01036">
    <property type="entry name" value="TCRTETB"/>
</dbReference>
<dbReference type="Gene3D" id="1.20.1250.20">
    <property type="entry name" value="MFS general substrate transporter like domains"/>
    <property type="match status" value="1"/>
</dbReference>
<proteinExistence type="predicted"/>
<feature type="transmembrane region" description="Helical" evidence="5">
    <location>
        <begin position="434"/>
        <end position="454"/>
    </location>
</feature>
<dbReference type="Proteomes" id="UP000095463">
    <property type="component" value="Unassembled WGS sequence"/>
</dbReference>
<dbReference type="GO" id="GO:0022857">
    <property type="term" value="F:transmembrane transporter activity"/>
    <property type="evidence" value="ECO:0007669"/>
    <property type="project" value="InterPro"/>
</dbReference>
<feature type="transmembrane region" description="Helical" evidence="5">
    <location>
        <begin position="78"/>
        <end position="97"/>
    </location>
</feature>
<feature type="transmembrane region" description="Helical" evidence="5">
    <location>
        <begin position="46"/>
        <end position="69"/>
    </location>
</feature>
<evidence type="ECO:0000313" key="8">
    <source>
        <dbReference type="Proteomes" id="UP000095463"/>
    </source>
</evidence>
<feature type="transmembrane region" description="Helical" evidence="5">
    <location>
        <begin position="403"/>
        <end position="422"/>
    </location>
</feature>
<feature type="transmembrane region" description="Helical" evidence="5">
    <location>
        <begin position="300"/>
        <end position="320"/>
    </location>
</feature>
<keyword evidence="2 5" id="KW-0812">Transmembrane</keyword>
<comment type="caution">
    <text evidence="7">The sequence shown here is derived from an EMBL/GenBank/DDBJ whole genome shotgun (WGS) entry which is preliminary data.</text>
</comment>
<organism evidence="7 8">
    <name type="scientific">Devosia insulae DS-56</name>
    <dbReference type="NCBI Taxonomy" id="1116389"/>
    <lineage>
        <taxon>Bacteria</taxon>
        <taxon>Pseudomonadati</taxon>
        <taxon>Pseudomonadota</taxon>
        <taxon>Alphaproteobacteria</taxon>
        <taxon>Hyphomicrobiales</taxon>
        <taxon>Devosiaceae</taxon>
        <taxon>Devosia</taxon>
    </lineage>
</organism>
<evidence type="ECO:0000256" key="4">
    <source>
        <dbReference type="ARBA" id="ARBA00023136"/>
    </source>
</evidence>
<dbReference type="InterPro" id="IPR036259">
    <property type="entry name" value="MFS_trans_sf"/>
</dbReference>
<evidence type="ECO:0000256" key="2">
    <source>
        <dbReference type="ARBA" id="ARBA00022692"/>
    </source>
</evidence>
<keyword evidence="4 5" id="KW-0472">Membrane</keyword>
<keyword evidence="3 5" id="KW-1133">Transmembrane helix</keyword>
<dbReference type="PANTHER" id="PTHR23501:SF1">
    <property type="entry name" value="TRANSPORT PROTEIN HSRA-RELATED"/>
    <property type="match status" value="1"/>
</dbReference>
<protein>
    <submittedName>
        <fullName evidence="7">MFS transporter</fullName>
    </submittedName>
</protein>
<name>A0A1E5XJN6_9HYPH</name>
<dbReference type="SUPFAM" id="SSF103473">
    <property type="entry name" value="MFS general substrate transporter"/>
    <property type="match status" value="1"/>
</dbReference>
<dbReference type="Gene3D" id="1.20.1720.10">
    <property type="entry name" value="Multidrug resistance protein D"/>
    <property type="match status" value="1"/>
</dbReference>
<evidence type="ECO:0000256" key="5">
    <source>
        <dbReference type="SAM" id="Phobius"/>
    </source>
</evidence>
<feature type="transmembrane region" description="Helical" evidence="5">
    <location>
        <begin position="332"/>
        <end position="351"/>
    </location>
</feature>
<gene>
    <name evidence="7" type="ORF">VW23_002890</name>
</gene>
<dbReference type="OrthoDB" id="9812221at2"/>
<evidence type="ECO:0000256" key="3">
    <source>
        <dbReference type="ARBA" id="ARBA00022989"/>
    </source>
</evidence>
<evidence type="ECO:0000313" key="7">
    <source>
        <dbReference type="EMBL" id="OEO28813.1"/>
    </source>
</evidence>
<dbReference type="RefSeq" id="WP_069911885.1">
    <property type="nucleotide sequence ID" value="NZ_LAJE02000354.1"/>
</dbReference>
<dbReference type="EMBL" id="LAJE02000354">
    <property type="protein sequence ID" value="OEO28813.1"/>
    <property type="molecule type" value="Genomic_DNA"/>
</dbReference>
<accession>A0A1E5XJN6</accession>
<feature type="domain" description="Major facilitator superfamily (MFS) profile" evidence="6">
    <location>
        <begin position="12"/>
        <end position="459"/>
    </location>
</feature>
<feature type="transmembrane region" description="Helical" evidence="5">
    <location>
        <begin position="168"/>
        <end position="187"/>
    </location>
</feature>
<feature type="transmembrane region" description="Helical" evidence="5">
    <location>
        <begin position="199"/>
        <end position="220"/>
    </location>
</feature>
<evidence type="ECO:0000256" key="1">
    <source>
        <dbReference type="ARBA" id="ARBA00004141"/>
    </source>
</evidence>
<dbReference type="Pfam" id="PF07690">
    <property type="entry name" value="MFS_1"/>
    <property type="match status" value="2"/>
</dbReference>
<comment type="subcellular location">
    <subcellularLocation>
        <location evidence="1">Membrane</location>
        <topology evidence="1">Multi-pass membrane protein</topology>
    </subcellularLocation>
</comment>
<feature type="transmembrane region" description="Helical" evidence="5">
    <location>
        <begin position="12"/>
        <end position="34"/>
    </location>
</feature>
<keyword evidence="8" id="KW-1185">Reference proteome</keyword>
<dbReference type="PROSITE" id="PS50850">
    <property type="entry name" value="MFS"/>
    <property type="match status" value="1"/>
</dbReference>
<dbReference type="GO" id="GO:0005886">
    <property type="term" value="C:plasma membrane"/>
    <property type="evidence" value="ECO:0007669"/>
    <property type="project" value="TreeGrafter"/>
</dbReference>
<evidence type="ECO:0000259" key="6">
    <source>
        <dbReference type="PROSITE" id="PS50850"/>
    </source>
</evidence>
<dbReference type="PANTHER" id="PTHR23501">
    <property type="entry name" value="MAJOR FACILITATOR SUPERFAMILY"/>
    <property type="match status" value="1"/>
</dbReference>
<dbReference type="InterPro" id="IPR011701">
    <property type="entry name" value="MFS"/>
</dbReference>
<dbReference type="AlphaFoldDB" id="A0A1E5XJN6"/>
<feature type="transmembrane region" description="Helical" evidence="5">
    <location>
        <begin position="103"/>
        <end position="124"/>
    </location>
</feature>
<reference evidence="7 8" key="1">
    <citation type="journal article" date="2015" name="Genome Announc.">
        <title>Genome Assemblies of Three Soil-Associated Devosia species: D. insulae, D. limi, and D. soli.</title>
        <authorList>
            <person name="Hassan Y.I."/>
            <person name="Lepp D."/>
            <person name="Zhou T."/>
        </authorList>
    </citation>
    <scope>NUCLEOTIDE SEQUENCE [LARGE SCALE GENOMIC DNA]</scope>
    <source>
        <strain evidence="7 8">DS-56</strain>
    </source>
</reference>
<feature type="transmembrane region" description="Helical" evidence="5">
    <location>
        <begin position="357"/>
        <end position="382"/>
    </location>
</feature>
<sequence length="471" mass="49596">MSTPLSPHARNVALVVAATLFMQFLDGVIIVTALPRMAQDFNVGTLEMSLGVTIYMLAVAVCIPAAAWLSDRFGARRVFVVAIALFTLTSIACGMAADLGQFAIARALQGASSSVLFPVGRIIVLRTAQKSEIVSAIGLTIWPALFAPVLGPALGGFITEYISWHWNFWINIPLGIIGIALVLAIVPKDTEFAERPFDGIGFILTGITLGCLLYGFDALVQGGLPVWLSVLLIAIGLAVGTGAVFWLLRADHPLIDLRTLGIRTFAATDAKAGAILRTAINATPFLLPLMFQVAYGMDALSAGGLVVIYFFGNLAIKAVTTPTLRRFGFRSILTVNGVLAGVSVAACGFVSPETPYLLTAAVLFIAGATRSMQFTALATLAFADVDAKQRSSATTISSMSQQLSMVFGVAIAAGCLNLSQMSRGAPTLGVIDFQIAYLVMGLIIIVCALQLLTLERNAGAEVSGHQRPQAA</sequence>
<feature type="transmembrane region" description="Helical" evidence="5">
    <location>
        <begin position="136"/>
        <end position="162"/>
    </location>
</feature>
<dbReference type="InterPro" id="IPR020846">
    <property type="entry name" value="MFS_dom"/>
</dbReference>
<feature type="transmembrane region" description="Helical" evidence="5">
    <location>
        <begin position="226"/>
        <end position="248"/>
    </location>
</feature>